<dbReference type="Gene3D" id="3.40.250.10">
    <property type="entry name" value="Rhodanese-like domain"/>
    <property type="match status" value="2"/>
</dbReference>
<dbReference type="PANTHER" id="PTHR43855">
    <property type="entry name" value="THIOSULFATE SULFURTRANSFERASE"/>
    <property type="match status" value="1"/>
</dbReference>
<accession>A0A381W5G4</accession>
<reference evidence="3" key="1">
    <citation type="submission" date="2018-05" db="EMBL/GenBank/DDBJ databases">
        <authorList>
            <person name="Lanie J.A."/>
            <person name="Ng W.-L."/>
            <person name="Kazmierczak K.M."/>
            <person name="Andrzejewski T.M."/>
            <person name="Davidsen T.M."/>
            <person name="Wayne K.J."/>
            <person name="Tettelin H."/>
            <person name="Glass J.I."/>
            <person name="Rusch D."/>
            <person name="Podicherti R."/>
            <person name="Tsui H.-C.T."/>
            <person name="Winkler M.E."/>
        </authorList>
    </citation>
    <scope>NUCLEOTIDE SEQUENCE</scope>
</reference>
<dbReference type="InterPro" id="IPR036873">
    <property type="entry name" value="Rhodanese-like_dom_sf"/>
</dbReference>
<evidence type="ECO:0000259" key="2">
    <source>
        <dbReference type="PROSITE" id="PS50206"/>
    </source>
</evidence>
<protein>
    <recommendedName>
        <fullName evidence="2">Rhodanese domain-containing protein</fullName>
    </recommendedName>
</protein>
<keyword evidence="1" id="KW-0677">Repeat</keyword>
<name>A0A381W5G4_9ZZZZ</name>
<dbReference type="Pfam" id="PF00581">
    <property type="entry name" value="Rhodanese"/>
    <property type="match status" value="1"/>
</dbReference>
<feature type="domain" description="Rhodanese" evidence="2">
    <location>
        <begin position="32"/>
        <end position="139"/>
    </location>
</feature>
<dbReference type="EMBL" id="UINC01010712">
    <property type="protein sequence ID" value="SVA47551.1"/>
    <property type="molecule type" value="Genomic_DNA"/>
</dbReference>
<dbReference type="InterPro" id="IPR051126">
    <property type="entry name" value="Thiosulfate_sulfurtransferase"/>
</dbReference>
<gene>
    <name evidence="3" type="ORF">METZ01_LOCUS100405</name>
</gene>
<evidence type="ECO:0000313" key="3">
    <source>
        <dbReference type="EMBL" id="SVA47551.1"/>
    </source>
</evidence>
<dbReference type="PANTHER" id="PTHR43855:SF1">
    <property type="entry name" value="THIOSULFATE SULFURTRANSFERASE"/>
    <property type="match status" value="1"/>
</dbReference>
<dbReference type="InterPro" id="IPR001763">
    <property type="entry name" value="Rhodanese-like_dom"/>
</dbReference>
<dbReference type="SUPFAM" id="SSF52821">
    <property type="entry name" value="Rhodanese/Cell cycle control phosphatase"/>
    <property type="match status" value="1"/>
</dbReference>
<dbReference type="PROSITE" id="PS50206">
    <property type="entry name" value="RHODANESE_3"/>
    <property type="match status" value="2"/>
</dbReference>
<feature type="domain" description="Rhodanese" evidence="2">
    <location>
        <begin position="170"/>
        <end position="239"/>
    </location>
</feature>
<dbReference type="AlphaFoldDB" id="A0A381W5G4"/>
<proteinExistence type="predicted"/>
<dbReference type="CDD" id="cd01448">
    <property type="entry name" value="TST_Repeat_1"/>
    <property type="match status" value="1"/>
</dbReference>
<dbReference type="SMART" id="SM00450">
    <property type="entry name" value="RHOD"/>
    <property type="match status" value="1"/>
</dbReference>
<organism evidence="3">
    <name type="scientific">marine metagenome</name>
    <dbReference type="NCBI Taxonomy" id="408172"/>
    <lineage>
        <taxon>unclassified sequences</taxon>
        <taxon>metagenomes</taxon>
        <taxon>ecological metagenomes</taxon>
    </lineage>
</organism>
<evidence type="ECO:0000256" key="1">
    <source>
        <dbReference type="ARBA" id="ARBA00022737"/>
    </source>
</evidence>
<sequence>MERSRGRMIFTTSDYARPEFLVDTSWVEEHLNDSNVRIVDCDLLDQFQRAHLPGAVVQKDHYQKRVKTGRVDIYNTEEFSIFAEELGIGDDTLVIAYDNSMGLYAARLWWALKYYGHHSVKIMNGGWRKWLKEGRPITTEVVSPVGEFKFTAQPDSTLIATKQQILDDYKYPDVVIWDVRSRGEFLGETTRGNRRPGRIPGAVHLEWMNSVDIDTHLLKSASELRTMFEEHGITPDKKIEAH</sequence>